<gene>
    <name evidence="1" type="ORF">BV22DRAFT_1037211</name>
</gene>
<comment type="caution">
    <text evidence="1">The sequence shown here is derived from an EMBL/GenBank/DDBJ whole genome shotgun (WGS) entry which is preliminary data.</text>
</comment>
<dbReference type="EMBL" id="MU266476">
    <property type="protein sequence ID" value="KAH7922671.1"/>
    <property type="molecule type" value="Genomic_DNA"/>
</dbReference>
<protein>
    <submittedName>
        <fullName evidence="1">Uncharacterized protein</fullName>
    </submittedName>
</protein>
<name>A0ACB8BA42_9AGAM</name>
<proteinExistence type="predicted"/>
<sequence>MLLPVAVGTDDPPPSCTPLSVGISTPLASQMRRTPSKSDVSILEDVGVRYTRATATNVRLHFTFTALTQRLPCSLYNHSTPTSAESSSKTRSRNQNEPDSPPEPGSNYH</sequence>
<dbReference type="Proteomes" id="UP000790709">
    <property type="component" value="Unassembled WGS sequence"/>
</dbReference>
<reference evidence="1" key="1">
    <citation type="journal article" date="2021" name="New Phytol.">
        <title>Evolutionary innovations through gain and loss of genes in the ectomycorrhizal Boletales.</title>
        <authorList>
            <person name="Wu G."/>
            <person name="Miyauchi S."/>
            <person name="Morin E."/>
            <person name="Kuo A."/>
            <person name="Drula E."/>
            <person name="Varga T."/>
            <person name="Kohler A."/>
            <person name="Feng B."/>
            <person name="Cao Y."/>
            <person name="Lipzen A."/>
            <person name="Daum C."/>
            <person name="Hundley H."/>
            <person name="Pangilinan J."/>
            <person name="Johnson J."/>
            <person name="Barry K."/>
            <person name="LaButti K."/>
            <person name="Ng V."/>
            <person name="Ahrendt S."/>
            <person name="Min B."/>
            <person name="Choi I.G."/>
            <person name="Park H."/>
            <person name="Plett J.M."/>
            <person name="Magnuson J."/>
            <person name="Spatafora J.W."/>
            <person name="Nagy L.G."/>
            <person name="Henrissat B."/>
            <person name="Grigoriev I.V."/>
            <person name="Yang Z.L."/>
            <person name="Xu J."/>
            <person name="Martin F.M."/>
        </authorList>
    </citation>
    <scope>NUCLEOTIDE SEQUENCE</scope>
    <source>
        <strain evidence="1">KUC20120723A-06</strain>
    </source>
</reference>
<organism evidence="1 2">
    <name type="scientific">Leucogyrophana mollusca</name>
    <dbReference type="NCBI Taxonomy" id="85980"/>
    <lineage>
        <taxon>Eukaryota</taxon>
        <taxon>Fungi</taxon>
        <taxon>Dikarya</taxon>
        <taxon>Basidiomycota</taxon>
        <taxon>Agaricomycotina</taxon>
        <taxon>Agaricomycetes</taxon>
        <taxon>Agaricomycetidae</taxon>
        <taxon>Boletales</taxon>
        <taxon>Boletales incertae sedis</taxon>
        <taxon>Leucogyrophana</taxon>
    </lineage>
</organism>
<accession>A0ACB8BA42</accession>
<evidence type="ECO:0000313" key="2">
    <source>
        <dbReference type="Proteomes" id="UP000790709"/>
    </source>
</evidence>
<keyword evidence="2" id="KW-1185">Reference proteome</keyword>
<evidence type="ECO:0000313" key="1">
    <source>
        <dbReference type="EMBL" id="KAH7922671.1"/>
    </source>
</evidence>